<dbReference type="PANTHER" id="PTHR43563">
    <property type="entry name" value="AMINE OXIDASE"/>
    <property type="match status" value="1"/>
</dbReference>
<dbReference type="RefSeq" id="WP_067546270.1">
    <property type="nucleotide sequence ID" value="NZ_CP012836.1"/>
</dbReference>
<dbReference type="STRING" id="1727163.AO498_08955"/>
<comment type="cofactor">
    <cofactor evidence="1">
        <name>FAD</name>
        <dbReference type="ChEBI" id="CHEBI:57692"/>
    </cofactor>
</comment>
<proteinExistence type="inferred from homology"/>
<accession>A0A142EN40</accession>
<dbReference type="SUPFAM" id="SSF51905">
    <property type="entry name" value="FAD/NAD(P)-binding domain"/>
    <property type="match status" value="1"/>
</dbReference>
<evidence type="ECO:0000256" key="4">
    <source>
        <dbReference type="PIRSR" id="PIRSR601613-1"/>
    </source>
</evidence>
<dbReference type="InterPro" id="IPR002937">
    <property type="entry name" value="Amino_oxidase"/>
</dbReference>
<evidence type="ECO:0000256" key="1">
    <source>
        <dbReference type="ARBA" id="ARBA00001974"/>
    </source>
</evidence>
<dbReference type="Pfam" id="PF01593">
    <property type="entry name" value="Amino_oxidase"/>
    <property type="match status" value="1"/>
</dbReference>
<feature type="domain" description="Amine oxidase" evidence="5">
    <location>
        <begin position="14"/>
        <end position="446"/>
    </location>
</feature>
<reference evidence="6 7" key="2">
    <citation type="journal article" date="2016" name="Genome Announc.">
        <title>Complete Genome Sequence of Algoriphagus sp. Strain M8-2, Isolated from a Brackish Lake.</title>
        <authorList>
            <person name="Muraguchi Y."/>
            <person name="Kushimoto K."/>
            <person name="Ohtsubo Y."/>
            <person name="Suzuki T."/>
            <person name="Dohra H."/>
            <person name="Kimbara K."/>
            <person name="Shintani M."/>
        </authorList>
    </citation>
    <scope>NUCLEOTIDE SEQUENCE [LARGE SCALE GENOMIC DNA]</scope>
    <source>
        <strain evidence="6 7">M8-2</strain>
    </source>
</reference>
<dbReference type="Proteomes" id="UP000073816">
    <property type="component" value="Chromosome"/>
</dbReference>
<evidence type="ECO:0000256" key="3">
    <source>
        <dbReference type="ARBA" id="ARBA00023002"/>
    </source>
</evidence>
<feature type="binding site" evidence="4">
    <location>
        <position position="422"/>
    </location>
    <ligand>
        <name>FAD</name>
        <dbReference type="ChEBI" id="CHEBI:57692"/>
    </ligand>
</feature>
<evidence type="ECO:0000259" key="5">
    <source>
        <dbReference type="Pfam" id="PF01593"/>
    </source>
</evidence>
<dbReference type="SUPFAM" id="SSF54373">
    <property type="entry name" value="FAD-linked reductases, C-terminal domain"/>
    <property type="match status" value="1"/>
</dbReference>
<dbReference type="GO" id="GO:0016491">
    <property type="term" value="F:oxidoreductase activity"/>
    <property type="evidence" value="ECO:0007669"/>
    <property type="project" value="UniProtKB-KW"/>
</dbReference>
<feature type="binding site" evidence="4">
    <location>
        <begin position="34"/>
        <end position="35"/>
    </location>
    <ligand>
        <name>FAD</name>
        <dbReference type="ChEBI" id="CHEBI:57692"/>
    </ligand>
</feature>
<protein>
    <recommendedName>
        <fullName evidence="5">Amine oxidase domain-containing protein</fullName>
    </recommendedName>
</protein>
<dbReference type="Gene3D" id="3.50.50.60">
    <property type="entry name" value="FAD/NAD(P)-binding domain"/>
    <property type="match status" value="1"/>
</dbReference>
<evidence type="ECO:0000313" key="6">
    <source>
        <dbReference type="EMBL" id="AMQ56545.1"/>
    </source>
</evidence>
<dbReference type="KEGG" id="alm:AO498_08955"/>
<evidence type="ECO:0000313" key="7">
    <source>
        <dbReference type="Proteomes" id="UP000073816"/>
    </source>
</evidence>
<dbReference type="InterPro" id="IPR036188">
    <property type="entry name" value="FAD/NAD-bd_sf"/>
</dbReference>
<dbReference type="PATRIC" id="fig|1727163.4.peg.1870"/>
<feature type="binding site" evidence="4">
    <location>
        <position position="15"/>
    </location>
    <ligand>
        <name>FAD</name>
        <dbReference type="ChEBI" id="CHEBI:57692"/>
    </ligand>
</feature>
<feature type="binding site" evidence="4">
    <location>
        <position position="339"/>
    </location>
    <ligand>
        <name>substrate</name>
    </ligand>
</feature>
<feature type="binding site" evidence="4">
    <location>
        <position position="233"/>
    </location>
    <ligand>
        <name>FAD</name>
        <dbReference type="ChEBI" id="CHEBI:57692"/>
    </ligand>
</feature>
<dbReference type="InterPro" id="IPR050703">
    <property type="entry name" value="Flavin_MAO"/>
</dbReference>
<keyword evidence="3" id="KW-0560">Oxidoreductase</keyword>
<name>A0A142EN40_9BACT</name>
<organism evidence="6 7">
    <name type="scientific">Algoriphagus sanaruensis</name>
    <dbReference type="NCBI Taxonomy" id="1727163"/>
    <lineage>
        <taxon>Bacteria</taxon>
        <taxon>Pseudomonadati</taxon>
        <taxon>Bacteroidota</taxon>
        <taxon>Cytophagia</taxon>
        <taxon>Cytophagales</taxon>
        <taxon>Cyclobacteriaceae</taxon>
        <taxon>Algoriphagus</taxon>
    </lineage>
</organism>
<keyword evidence="7" id="KW-1185">Reference proteome</keyword>
<dbReference type="AlphaFoldDB" id="A0A142EN40"/>
<dbReference type="OrthoDB" id="56323at2"/>
<sequence length="453" mass="51044">MNLSPEVIIVGGGFSGLAAAKKLHEHQIPFLLLEARGRLGGRTFTKKFEDFYLDFGGQWIGPTQDRMYALCHEYGVRYYGTYNQGKNILDLRKKIKTYRGVIPKISLLALLNLDWIIRKLERLARSIDIQNPWNHPKAKLWDKITLEQFLRENTRFEDTYAIIRVGCDTIFASDPDQLSLLHALFYIRSGTSLDCLINVENGAQQDRIVGGMQHLAEKIAADFTDSIRFNSPVKSVQKQENGYELSGEGFSFSCQQVIIAIPPPLLNEIEFSPALPSSKKAMLENYPMGSVAKCFMIYDKPFWRDMGFSGQSVSDQNTPFQAMYDCSPADASKGIMMGFSVGSRMNALFKNSKDDRQNIMKETLSRYFGSKAENFQTYEDFTMSDEIWSRGCYAALMPAGAWTTFRDEYRTSVDQIHFAGTEAATRWHGYIEGAVLAGESAASKVLSSISSKS</sequence>
<reference evidence="7" key="1">
    <citation type="submission" date="2015-09" db="EMBL/GenBank/DDBJ databases">
        <title>Complete sequence of Algoriphagus sp. M8-2.</title>
        <authorList>
            <person name="Shintani M."/>
        </authorList>
    </citation>
    <scope>NUCLEOTIDE SEQUENCE [LARGE SCALE GENOMIC DNA]</scope>
    <source>
        <strain evidence="7">M8-2</strain>
    </source>
</reference>
<dbReference type="EMBL" id="CP012836">
    <property type="protein sequence ID" value="AMQ56545.1"/>
    <property type="molecule type" value="Genomic_DNA"/>
</dbReference>
<dbReference type="PANTHER" id="PTHR43563:SF1">
    <property type="entry name" value="AMINE OXIDASE [FLAVIN-CONTAINING] B"/>
    <property type="match status" value="1"/>
</dbReference>
<evidence type="ECO:0000256" key="2">
    <source>
        <dbReference type="ARBA" id="ARBA00005995"/>
    </source>
</evidence>
<dbReference type="InterPro" id="IPR001613">
    <property type="entry name" value="Flavin_amine_oxidase"/>
</dbReference>
<gene>
    <name evidence="6" type="ORF">AO498_08955</name>
</gene>
<comment type="similarity">
    <text evidence="2">Belongs to the flavin monoamine oxidase family.</text>
</comment>
<dbReference type="PRINTS" id="PR00757">
    <property type="entry name" value="AMINEOXDASEF"/>
</dbReference>